<dbReference type="Pfam" id="PF07799">
    <property type="entry name" value="DUF1643"/>
    <property type="match status" value="1"/>
</dbReference>
<accession>A0A0K1LLY0</accession>
<evidence type="ECO:0000313" key="2">
    <source>
        <dbReference type="Proteomes" id="UP000225322"/>
    </source>
</evidence>
<keyword evidence="2" id="KW-1185">Reference proteome</keyword>
<dbReference type="InterPro" id="IPR012441">
    <property type="entry name" value="DUF1643"/>
</dbReference>
<sequence length="200" mass="22239">MTAAFEASKRDAVRKAVFTNDRKGRLTLSVIWDVNKPILGWAMANPSWAGEDSNDMTFNRVWWFTARSGRWGGFVIVNSVPYVAADAAECREWCKNVGLIKDSSAKEMLKANVDMMIALAPKVDAWVLAYGEVALTFGIHVNWMLDALRGGARPFYVLGVTSGGTPKHPMARGVHRIPDDAPFLHFDPRIRRLGDVAYPD</sequence>
<evidence type="ECO:0000313" key="1">
    <source>
        <dbReference type="EMBL" id="AKU43459.1"/>
    </source>
</evidence>
<protein>
    <recommendedName>
        <fullName evidence="3">DUF1643 domain-containing protein</fullName>
    </recommendedName>
</protein>
<name>A0A0K1LLY0_9CAUD</name>
<organism evidence="1 2">
    <name type="scientific">Caulobacter phage Sansa</name>
    <dbReference type="NCBI Taxonomy" id="1675600"/>
    <lineage>
        <taxon>Viruses</taxon>
        <taxon>Duplodnaviria</taxon>
        <taxon>Heunggongvirae</taxon>
        <taxon>Uroviricota</taxon>
        <taxon>Caudoviricetes</taxon>
        <taxon>Sansavirus</taxon>
        <taxon>Sansavirus sansa</taxon>
        <taxon>Caulobacter virus Sansa</taxon>
    </lineage>
</organism>
<proteinExistence type="predicted"/>
<gene>
    <name evidence="1" type="ORF">CPT_Sansa55</name>
</gene>
<reference evidence="1 2" key="1">
    <citation type="journal article" date="2015" name="Genome Announc.">
        <title>Complete Genome Sequence of Caulobacter crescentus Siphophage Sansa.</title>
        <authorList>
            <person name="Vara L."/>
            <person name="Kane A.A."/>
            <person name="Cahill J.L."/>
            <person name="Rasche E.S."/>
            <person name="Kuty Everett G.F."/>
        </authorList>
    </citation>
    <scope>NUCLEOTIDE SEQUENCE [LARGE SCALE GENOMIC DNA]</scope>
</reference>
<dbReference type="EMBL" id="KT001913">
    <property type="protein sequence ID" value="AKU43459.1"/>
    <property type="molecule type" value="Genomic_DNA"/>
</dbReference>
<dbReference type="Proteomes" id="UP000225322">
    <property type="component" value="Segment"/>
</dbReference>
<evidence type="ECO:0008006" key="3">
    <source>
        <dbReference type="Google" id="ProtNLM"/>
    </source>
</evidence>